<dbReference type="Gene3D" id="3.40.190.150">
    <property type="entry name" value="Bordetella uptake gene, domain 1"/>
    <property type="match status" value="1"/>
</dbReference>
<gene>
    <name evidence="3" type="ORF">QTL97_04550</name>
</gene>
<dbReference type="AlphaFoldDB" id="A0AAW9A4Y6"/>
<dbReference type="Proteomes" id="UP001271648">
    <property type="component" value="Unassembled WGS sequence"/>
</dbReference>
<organism evidence="3 4">
    <name type="scientific">Sporosarcina thermotolerans</name>
    <dbReference type="NCBI Taxonomy" id="633404"/>
    <lineage>
        <taxon>Bacteria</taxon>
        <taxon>Bacillati</taxon>
        <taxon>Bacillota</taxon>
        <taxon>Bacilli</taxon>
        <taxon>Bacillales</taxon>
        <taxon>Caryophanaceae</taxon>
        <taxon>Sporosarcina</taxon>
    </lineage>
</organism>
<feature type="signal peptide" evidence="2">
    <location>
        <begin position="1"/>
        <end position="21"/>
    </location>
</feature>
<evidence type="ECO:0000313" key="3">
    <source>
        <dbReference type="EMBL" id="MDW0116192.1"/>
    </source>
</evidence>
<sequence length="328" mass="34754">MKKFKGLNVLAMLTVLVLVLAACGSKEGDKGASSSADFPNKKFELIVPYSAGGGTDTVARSFADLAKDDLGQPIGVVNREGGGGAVGMQNGANAKADGYTLSMVTVELLTLPHTGLAQFTYEDFKLVSLLNEDPAAITVRADAPWNTIEEFIEAAKTEKLKVGNSGTGAIWHLAAAAFEKETGTTLNHVPFEGAAPAVTALLGGHIDAVSVSPAEVQTHVESGDFKVLAVMADERVEKLSDVPTLKEQGIDLSIGTWRGIAVPKETPDEIVKVLEEKFATTIQSEEFKATLEKLNLGHRYENGEGFLNLVKSQDELFTDLIPAIGLGK</sequence>
<dbReference type="EMBL" id="JAUBDJ010000002">
    <property type="protein sequence ID" value="MDW0116192.1"/>
    <property type="molecule type" value="Genomic_DNA"/>
</dbReference>
<comment type="caution">
    <text evidence="3">The sequence shown here is derived from an EMBL/GenBank/DDBJ whole genome shotgun (WGS) entry which is preliminary data.</text>
</comment>
<dbReference type="RefSeq" id="WP_283732887.1">
    <property type="nucleotide sequence ID" value="NZ_CP125968.1"/>
</dbReference>
<dbReference type="PANTHER" id="PTHR42928">
    <property type="entry name" value="TRICARBOXYLATE-BINDING PROTEIN"/>
    <property type="match status" value="1"/>
</dbReference>
<dbReference type="SUPFAM" id="SSF53850">
    <property type="entry name" value="Periplasmic binding protein-like II"/>
    <property type="match status" value="1"/>
</dbReference>
<evidence type="ECO:0000256" key="1">
    <source>
        <dbReference type="ARBA" id="ARBA00006987"/>
    </source>
</evidence>
<dbReference type="InterPro" id="IPR042100">
    <property type="entry name" value="Bug_dom1"/>
</dbReference>
<reference evidence="3 4" key="1">
    <citation type="submission" date="2023-06" db="EMBL/GenBank/DDBJ databases">
        <title>Sporosarcina sp. nov., isolated from Korean traditional fermented seafood 'Jeotgal'.</title>
        <authorList>
            <person name="Yang A.I."/>
            <person name="Shin N.-R."/>
        </authorList>
    </citation>
    <scope>NUCLEOTIDE SEQUENCE [LARGE SCALE GENOMIC DNA]</scope>
    <source>
        <strain evidence="3 4">KCTC43456</strain>
    </source>
</reference>
<proteinExistence type="inferred from homology"/>
<keyword evidence="2" id="KW-0732">Signal</keyword>
<dbReference type="CDD" id="cd07012">
    <property type="entry name" value="PBP2_Bug_TTT"/>
    <property type="match status" value="1"/>
</dbReference>
<accession>A0AAW9A4Y6</accession>
<comment type="similarity">
    <text evidence="1">Belongs to the UPF0065 (bug) family.</text>
</comment>
<dbReference type="Gene3D" id="3.40.190.10">
    <property type="entry name" value="Periplasmic binding protein-like II"/>
    <property type="match status" value="1"/>
</dbReference>
<dbReference type="InterPro" id="IPR005064">
    <property type="entry name" value="BUG"/>
</dbReference>
<feature type="chain" id="PRO_5043801910" evidence="2">
    <location>
        <begin position="22"/>
        <end position="328"/>
    </location>
</feature>
<keyword evidence="4" id="KW-1185">Reference proteome</keyword>
<dbReference type="Pfam" id="PF03401">
    <property type="entry name" value="TctC"/>
    <property type="match status" value="1"/>
</dbReference>
<dbReference type="PROSITE" id="PS51257">
    <property type="entry name" value="PROKAR_LIPOPROTEIN"/>
    <property type="match status" value="1"/>
</dbReference>
<evidence type="ECO:0000256" key="2">
    <source>
        <dbReference type="SAM" id="SignalP"/>
    </source>
</evidence>
<protein>
    <submittedName>
        <fullName evidence="3">Tripartite tricarboxylate transporter substrate binding protein</fullName>
    </submittedName>
</protein>
<name>A0AAW9A4Y6_9BACL</name>
<dbReference type="PANTHER" id="PTHR42928:SF5">
    <property type="entry name" value="BLR1237 PROTEIN"/>
    <property type="match status" value="1"/>
</dbReference>
<dbReference type="PIRSF" id="PIRSF017082">
    <property type="entry name" value="YflP"/>
    <property type="match status" value="1"/>
</dbReference>
<evidence type="ECO:0000313" key="4">
    <source>
        <dbReference type="Proteomes" id="UP001271648"/>
    </source>
</evidence>